<keyword evidence="1" id="KW-0732">Signal</keyword>
<evidence type="ECO:0000256" key="1">
    <source>
        <dbReference type="SAM" id="SignalP"/>
    </source>
</evidence>
<dbReference type="Proteomes" id="UP000177506">
    <property type="component" value="Unassembled WGS sequence"/>
</dbReference>
<reference evidence="2 3" key="1">
    <citation type="submission" date="2016-08" db="EMBL/GenBank/DDBJ databases">
        <title>Hymenobacter coccineus sp. nov., Hymenobacter lapidarius sp. nov. and Hymenobacter glacialis sp. nov., isolated from Antarctic soil.</title>
        <authorList>
            <person name="Sedlacek I."/>
            <person name="Kralova S."/>
            <person name="Kyrova K."/>
            <person name="Maslanova I."/>
            <person name="Stankova E."/>
            <person name="Vrbovska V."/>
            <person name="Nemec M."/>
            <person name="Bartak M."/>
            <person name="Svec P."/>
            <person name="Busse H.-J."/>
            <person name="Pantucek R."/>
        </authorList>
    </citation>
    <scope>NUCLEOTIDE SEQUENCE [LARGE SCALE GENOMIC DNA]</scope>
    <source>
        <strain evidence="2 3">CCM 8649</strain>
    </source>
</reference>
<feature type="chain" id="PRO_5009579224" evidence="1">
    <location>
        <begin position="22"/>
        <end position="209"/>
    </location>
</feature>
<evidence type="ECO:0000313" key="2">
    <source>
        <dbReference type="EMBL" id="OGX87512.1"/>
    </source>
</evidence>
<evidence type="ECO:0000313" key="3">
    <source>
        <dbReference type="Proteomes" id="UP000177506"/>
    </source>
</evidence>
<gene>
    <name evidence="2" type="ORF">BEN49_10620</name>
</gene>
<dbReference type="RefSeq" id="WP_070745633.1">
    <property type="nucleotide sequence ID" value="NZ_MDZA01000354.1"/>
</dbReference>
<comment type="caution">
    <text evidence="2">The sequence shown here is derived from an EMBL/GenBank/DDBJ whole genome shotgun (WGS) entry which is preliminary data.</text>
</comment>
<dbReference type="AlphaFoldDB" id="A0A1G1T9G8"/>
<feature type="signal peptide" evidence="1">
    <location>
        <begin position="1"/>
        <end position="21"/>
    </location>
</feature>
<protein>
    <submittedName>
        <fullName evidence="2">Uncharacterized protein</fullName>
    </submittedName>
</protein>
<proteinExistence type="predicted"/>
<name>A0A1G1T9G8_9BACT</name>
<dbReference type="EMBL" id="MDZA01000354">
    <property type="protein sequence ID" value="OGX87512.1"/>
    <property type="molecule type" value="Genomic_DNA"/>
</dbReference>
<accession>A0A1G1T9G8</accession>
<organism evidence="2 3">
    <name type="scientific">Hymenobacter coccineus</name>
    <dbReference type="NCBI Taxonomy" id="1908235"/>
    <lineage>
        <taxon>Bacteria</taxon>
        <taxon>Pseudomonadati</taxon>
        <taxon>Bacteroidota</taxon>
        <taxon>Cytophagia</taxon>
        <taxon>Cytophagales</taxon>
        <taxon>Hymenobacteraceae</taxon>
        <taxon>Hymenobacter</taxon>
    </lineage>
</organism>
<keyword evidence="3" id="KW-1185">Reference proteome</keyword>
<sequence length="209" mass="23563">MKLGFLLLLPLLAGPPASGPAAVRVTFKSLTKSAYLQAKKGCVTAKPRVTFPLKKEQGLIVIPTAKGQKTYQDKSLGTDNDDQAQFEYAGFTPQFGYHIVIAQLWERTQTFLVDESGKQLEFYDNPQYSPDMKSFVVVSSGLEYAVYPNVTRLFRFKNRAWQEIWSITPKAWEPSQICWTSPTTLLLSRKMWTGKSPGNTFTHAEMVIN</sequence>
<dbReference type="OrthoDB" id="879985at2"/>